<organism evidence="3 4">
    <name type="scientific">Cudoniella acicularis</name>
    <dbReference type="NCBI Taxonomy" id="354080"/>
    <lineage>
        <taxon>Eukaryota</taxon>
        <taxon>Fungi</taxon>
        <taxon>Dikarya</taxon>
        <taxon>Ascomycota</taxon>
        <taxon>Pezizomycotina</taxon>
        <taxon>Leotiomycetes</taxon>
        <taxon>Helotiales</taxon>
        <taxon>Tricladiaceae</taxon>
        <taxon>Cudoniella</taxon>
    </lineage>
</organism>
<accession>A0A8H4RQ82</accession>
<feature type="region of interest" description="Disordered" evidence="1">
    <location>
        <begin position="277"/>
        <end position="352"/>
    </location>
</feature>
<evidence type="ECO:0000313" key="3">
    <source>
        <dbReference type="EMBL" id="KAF4634069.1"/>
    </source>
</evidence>
<evidence type="ECO:0000256" key="2">
    <source>
        <dbReference type="SAM" id="Phobius"/>
    </source>
</evidence>
<evidence type="ECO:0000256" key="1">
    <source>
        <dbReference type="SAM" id="MobiDB-lite"/>
    </source>
</evidence>
<feature type="transmembrane region" description="Helical" evidence="2">
    <location>
        <begin position="142"/>
        <end position="163"/>
    </location>
</feature>
<feature type="transmembrane region" description="Helical" evidence="2">
    <location>
        <begin position="256"/>
        <end position="274"/>
    </location>
</feature>
<feature type="compositionally biased region" description="Basic and acidic residues" evidence="1">
    <location>
        <begin position="308"/>
        <end position="318"/>
    </location>
</feature>
<keyword evidence="2" id="KW-0812">Transmembrane</keyword>
<proteinExistence type="predicted"/>
<dbReference type="EMBL" id="JAAMPI010000211">
    <property type="protein sequence ID" value="KAF4634069.1"/>
    <property type="molecule type" value="Genomic_DNA"/>
</dbReference>
<reference evidence="3 4" key="1">
    <citation type="submission" date="2020-03" db="EMBL/GenBank/DDBJ databases">
        <title>Draft Genome Sequence of Cudoniella acicularis.</title>
        <authorList>
            <person name="Buettner E."/>
            <person name="Kellner H."/>
        </authorList>
    </citation>
    <scope>NUCLEOTIDE SEQUENCE [LARGE SCALE GENOMIC DNA]</scope>
    <source>
        <strain evidence="3 4">DSM 108380</strain>
    </source>
</reference>
<comment type="caution">
    <text evidence="3">The sequence shown here is derived from an EMBL/GenBank/DDBJ whole genome shotgun (WGS) entry which is preliminary data.</text>
</comment>
<keyword evidence="4" id="KW-1185">Reference proteome</keyword>
<evidence type="ECO:0000313" key="4">
    <source>
        <dbReference type="Proteomes" id="UP000566819"/>
    </source>
</evidence>
<feature type="compositionally biased region" description="Basic and acidic residues" evidence="1">
    <location>
        <begin position="277"/>
        <end position="289"/>
    </location>
</feature>
<dbReference type="OrthoDB" id="3945378at2759"/>
<keyword evidence="2" id="KW-0472">Membrane</keyword>
<feature type="transmembrane region" description="Helical" evidence="2">
    <location>
        <begin position="93"/>
        <end position="110"/>
    </location>
</feature>
<feature type="transmembrane region" description="Helical" evidence="2">
    <location>
        <begin position="25"/>
        <end position="42"/>
    </location>
</feature>
<protein>
    <submittedName>
        <fullName evidence="3">Uncharacterized protein</fullName>
    </submittedName>
</protein>
<keyword evidence="2" id="KW-1133">Transmembrane helix</keyword>
<dbReference type="AlphaFoldDB" id="A0A8H4RQ82"/>
<gene>
    <name evidence="3" type="ORF">G7Y89_g4044</name>
</gene>
<dbReference type="Proteomes" id="UP000566819">
    <property type="component" value="Unassembled WGS sequence"/>
</dbReference>
<sequence>MLSIVSLSLEPCKLSFFGLRHQDRLALIILLLTYISPPWQFTCYVDHPESCAIIGDPDVYGIGIRISYYLAFWAGIVAITAENDGAVRDARKGVWIVLTGIYAILQPWVWSTKLHQGSRPSSNPIYAFFDLYDSKFGNFTKFASICSAISSPAYLGIGIFIITGARAITTKMKNDTTSFQGQPLGTPNKVRASLKSMGVDLEGFTAAIAAKVKSAMVVSYIWKGEGGGFADYLHADDSEEEHGGFERCSFTSTRQLVPFLIGLFTFVTTVWSVYTEKKEKKQSEDKGENGQRNGNGIEIDSMGIGGGDEGKGRNETGKGGDSSNGYECENGDSNGNGEKGDNENGDMNGTVN</sequence>
<name>A0A8H4RQ82_9HELO</name>
<feature type="transmembrane region" description="Helical" evidence="2">
    <location>
        <begin position="62"/>
        <end position="81"/>
    </location>
</feature>